<evidence type="ECO:0008006" key="2">
    <source>
        <dbReference type="Google" id="ProtNLM"/>
    </source>
</evidence>
<dbReference type="EMBL" id="UINC01187414">
    <property type="protein sequence ID" value="SVE00127.1"/>
    <property type="molecule type" value="Genomic_DNA"/>
</dbReference>
<accession>A0A382ZX80</accession>
<gene>
    <name evidence="1" type="ORF">METZ01_LOCUS452981</name>
</gene>
<protein>
    <recommendedName>
        <fullName evidence="2">Histone H1</fullName>
    </recommendedName>
</protein>
<dbReference type="InterPro" id="IPR010886">
    <property type="entry name" value="Hc1"/>
</dbReference>
<evidence type="ECO:0000313" key="1">
    <source>
        <dbReference type="EMBL" id="SVE00127.1"/>
    </source>
</evidence>
<dbReference type="Pfam" id="PF07432">
    <property type="entry name" value="Hc1"/>
    <property type="match status" value="1"/>
</dbReference>
<dbReference type="AlphaFoldDB" id="A0A382ZX80"/>
<dbReference type="GO" id="GO:0003677">
    <property type="term" value="F:DNA binding"/>
    <property type="evidence" value="ECO:0007669"/>
    <property type="project" value="InterPro"/>
</dbReference>
<proteinExistence type="predicted"/>
<name>A0A382ZX80_9ZZZZ</name>
<organism evidence="1">
    <name type="scientific">marine metagenome</name>
    <dbReference type="NCBI Taxonomy" id="408172"/>
    <lineage>
        <taxon>unclassified sequences</taxon>
        <taxon>metagenomes</taxon>
        <taxon>ecological metagenomes</taxon>
    </lineage>
</organism>
<sequence>MATVQLDTINERLQELWNEFESNHNEHAAKGNKAAGRRARKALGSVKKLVTEYRKFSVAADK</sequence>
<dbReference type="GO" id="GO:0030527">
    <property type="term" value="F:structural constituent of chromatin"/>
    <property type="evidence" value="ECO:0007669"/>
    <property type="project" value="InterPro"/>
</dbReference>
<reference evidence="1" key="1">
    <citation type="submission" date="2018-05" db="EMBL/GenBank/DDBJ databases">
        <authorList>
            <person name="Lanie J.A."/>
            <person name="Ng W.-L."/>
            <person name="Kazmierczak K.M."/>
            <person name="Andrzejewski T.M."/>
            <person name="Davidsen T.M."/>
            <person name="Wayne K.J."/>
            <person name="Tettelin H."/>
            <person name="Glass J.I."/>
            <person name="Rusch D."/>
            <person name="Podicherti R."/>
            <person name="Tsui H.-C.T."/>
            <person name="Winkler M.E."/>
        </authorList>
    </citation>
    <scope>NUCLEOTIDE SEQUENCE</scope>
</reference>